<dbReference type="GO" id="GO:0140359">
    <property type="term" value="F:ABC-type transporter activity"/>
    <property type="evidence" value="ECO:0007669"/>
    <property type="project" value="InterPro"/>
</dbReference>
<reference evidence="7 8" key="1">
    <citation type="submission" date="2018-11" db="EMBL/GenBank/DDBJ databases">
        <authorList>
            <person name="Wuyts S."/>
        </authorList>
    </citation>
    <scope>NUCLEOTIDE SEQUENCE [LARGE SCALE GENOMIC DNA]</scope>
    <source>
        <strain evidence="7">Lactobacillus mudanjiangensis AMBF249</strain>
    </source>
</reference>
<name>A0A660DY84_9LACO</name>
<dbReference type="GO" id="GO:0016020">
    <property type="term" value="C:membrane"/>
    <property type="evidence" value="ECO:0007669"/>
    <property type="project" value="UniProtKB-SubCell"/>
</dbReference>
<dbReference type="EMBL" id="UYIG01000101">
    <property type="protein sequence ID" value="VDG28206.1"/>
    <property type="molecule type" value="Genomic_DNA"/>
</dbReference>
<evidence type="ECO:0000313" key="8">
    <source>
        <dbReference type="Proteomes" id="UP000289996"/>
    </source>
</evidence>
<accession>A0A660DY84</accession>
<dbReference type="Proteomes" id="UP000289996">
    <property type="component" value="Unassembled WGS sequence"/>
</dbReference>
<proteinExistence type="predicted"/>
<dbReference type="InterPro" id="IPR023908">
    <property type="entry name" value="xxxLxxG_rpt"/>
</dbReference>
<dbReference type="NCBIfam" id="TIGR03062">
    <property type="entry name" value="pip_yhgE_Cterm"/>
    <property type="match status" value="1"/>
</dbReference>
<protein>
    <recommendedName>
        <fullName evidence="6">ABC-2 type transporter transmembrane domain-containing protein</fullName>
    </recommendedName>
</protein>
<organism evidence="7 8">
    <name type="scientific">Lactiplantibacillus mudanjiangensis</name>
    <dbReference type="NCBI Taxonomy" id="1296538"/>
    <lineage>
        <taxon>Bacteria</taxon>
        <taxon>Bacillati</taxon>
        <taxon>Bacillota</taxon>
        <taxon>Bacilli</taxon>
        <taxon>Lactobacillales</taxon>
        <taxon>Lactobacillaceae</taxon>
        <taxon>Lactiplantibacillus</taxon>
    </lineage>
</organism>
<keyword evidence="3 5" id="KW-1133">Transmembrane helix</keyword>
<comment type="subcellular location">
    <subcellularLocation>
        <location evidence="1">Membrane</location>
        <topology evidence="1">Multi-pass membrane protein</topology>
    </subcellularLocation>
</comment>
<dbReference type="InterPro" id="IPR017500">
    <property type="entry name" value="Phage_infect_YhgE_N"/>
</dbReference>
<keyword evidence="4 5" id="KW-0472">Membrane</keyword>
<feature type="transmembrane region" description="Helical" evidence="5">
    <location>
        <begin position="380"/>
        <end position="402"/>
    </location>
</feature>
<keyword evidence="2 5" id="KW-0812">Transmembrane</keyword>
<gene>
    <name evidence="7" type="ORF">MUDAN_MDHGFNIF_02928</name>
</gene>
<dbReference type="NCBIfam" id="TIGR03057">
    <property type="entry name" value="xxxLxxG_by_4"/>
    <property type="match status" value="1"/>
</dbReference>
<dbReference type="Pfam" id="PF12698">
    <property type="entry name" value="ABC2_membrane_3"/>
    <property type="match status" value="1"/>
</dbReference>
<sequence>MIKREWQQLGHKPGLIVVLIAIGLIPAIYCWLYLSSMWNTYGRMDEIPVAIVNHDVSQRTHGKTIAIGHHLVQSLKASDSLDYHEVSATKARQGLHSGRYYMIVTIPHNFSKAATTLLTKHPEQLQLHYRISSGRNFIVAKMTTGAASAIKDKVSQQVTKLYAGTLLTTIHQVDQGMQTAGNGASKLAAGTSQLQTGLTKITAGQTRVGTGLTTIQTKLPTLPALAPVKVGLGQLQNATTQLTAGSQTVQTGATQLQTGTQTLASKLDQSAQRLSKLPNKTINATYLAQPVKATVTDEAKVPNNGTGMAPFAIAIGLFVGGIALGTMFDAFTPAERPRHTLSWWAAKFSIVGLVGIGQAGLLSWTLKMSVGLKVQSMSQLVLLNMLGALTFLSIIFALRIILGGFGTWLVTIILVLQLSASSGLYPVQLTSRFASWLNPYLPMTYLIDGLRHAISLGGSINGDVWTLIGITIGMQLLVLGKFWLSIKTNKFDFLDGADLEKTEAVK</sequence>
<dbReference type="Gene3D" id="3.40.1710.10">
    <property type="entry name" value="abc type-2 transporter like domain"/>
    <property type="match status" value="1"/>
</dbReference>
<dbReference type="InterPro" id="IPR017501">
    <property type="entry name" value="Phage_infect_YhgE_C"/>
</dbReference>
<feature type="transmembrane region" description="Helical" evidence="5">
    <location>
        <begin position="348"/>
        <end position="368"/>
    </location>
</feature>
<feature type="transmembrane region" description="Helical" evidence="5">
    <location>
        <begin position="464"/>
        <end position="484"/>
    </location>
</feature>
<feature type="transmembrane region" description="Helical" evidence="5">
    <location>
        <begin position="408"/>
        <end position="427"/>
    </location>
</feature>
<dbReference type="OrthoDB" id="9811483at2"/>
<evidence type="ECO:0000259" key="6">
    <source>
        <dbReference type="Pfam" id="PF12698"/>
    </source>
</evidence>
<dbReference type="NCBIfam" id="TIGR03061">
    <property type="entry name" value="pip_yhgE_Nterm"/>
    <property type="match status" value="1"/>
</dbReference>
<dbReference type="RefSeq" id="WP_130851703.1">
    <property type="nucleotide sequence ID" value="NZ_UYIG01000101.1"/>
</dbReference>
<dbReference type="AlphaFoldDB" id="A0A660DY84"/>
<dbReference type="PANTHER" id="PTHR43077:SF5">
    <property type="entry name" value="PHAGE INFECTION PROTEIN"/>
    <property type="match status" value="1"/>
</dbReference>
<feature type="domain" description="ABC-2 type transporter transmembrane" evidence="6">
    <location>
        <begin position="19"/>
        <end position="478"/>
    </location>
</feature>
<evidence type="ECO:0000256" key="3">
    <source>
        <dbReference type="ARBA" id="ARBA00022989"/>
    </source>
</evidence>
<dbReference type="InterPro" id="IPR013525">
    <property type="entry name" value="ABC2_TM"/>
</dbReference>
<evidence type="ECO:0000256" key="2">
    <source>
        <dbReference type="ARBA" id="ARBA00022692"/>
    </source>
</evidence>
<evidence type="ECO:0000256" key="5">
    <source>
        <dbReference type="SAM" id="Phobius"/>
    </source>
</evidence>
<keyword evidence="8" id="KW-1185">Reference proteome</keyword>
<evidence type="ECO:0000256" key="4">
    <source>
        <dbReference type="ARBA" id="ARBA00023136"/>
    </source>
</evidence>
<feature type="transmembrane region" description="Helical" evidence="5">
    <location>
        <begin position="308"/>
        <end position="328"/>
    </location>
</feature>
<evidence type="ECO:0000256" key="1">
    <source>
        <dbReference type="ARBA" id="ARBA00004141"/>
    </source>
</evidence>
<dbReference type="PANTHER" id="PTHR43077">
    <property type="entry name" value="TRANSPORT PERMEASE YVFS-RELATED"/>
    <property type="match status" value="1"/>
</dbReference>
<evidence type="ECO:0000313" key="7">
    <source>
        <dbReference type="EMBL" id="VDG28206.1"/>
    </source>
</evidence>
<feature type="transmembrane region" description="Helical" evidence="5">
    <location>
        <begin position="15"/>
        <end position="34"/>
    </location>
</feature>
<dbReference type="InterPro" id="IPR051328">
    <property type="entry name" value="T7SS_ABC-Transporter"/>
</dbReference>